<accession>A0A4Y8MJF1</accession>
<proteinExistence type="predicted"/>
<dbReference type="EMBL" id="SNVI01000005">
    <property type="protein sequence ID" value="TFE37561.1"/>
    <property type="molecule type" value="Genomic_DNA"/>
</dbReference>
<dbReference type="Proteomes" id="UP000297385">
    <property type="component" value="Unassembled WGS sequence"/>
</dbReference>
<comment type="caution">
    <text evidence="1">The sequence shown here is derived from an EMBL/GenBank/DDBJ whole genome shotgun (WGS) entry which is preliminary data.</text>
</comment>
<dbReference type="AlphaFoldDB" id="A0A4Y8MJF1"/>
<gene>
    <name evidence="1" type="ORF">E2553_39745</name>
</gene>
<organism evidence="1 2">
    <name type="scientific">Paraburkholderia dipogonis</name>
    <dbReference type="NCBI Taxonomy" id="1211383"/>
    <lineage>
        <taxon>Bacteria</taxon>
        <taxon>Pseudomonadati</taxon>
        <taxon>Pseudomonadota</taxon>
        <taxon>Betaproteobacteria</taxon>
        <taxon>Burkholderiales</taxon>
        <taxon>Burkholderiaceae</taxon>
        <taxon>Paraburkholderia</taxon>
    </lineage>
</organism>
<sequence>MEQKFKIDRVARRVLLVKKALALHIVGTQVAEELKPIAILIIEIQSVADVRPEGAARQVGCRIDQVAPNREQRALRA</sequence>
<reference evidence="1 2" key="1">
    <citation type="submission" date="2019-03" db="EMBL/GenBank/DDBJ databases">
        <title>Complete Genome Sequence of Paraburkholderia dipogonis ICMP 19430T, a Nitrogen-fixing Symbiont of the South African Invasive Legume Dipogon lignosus in New Zealand.</title>
        <authorList>
            <person name="De Meyer S.E."/>
        </authorList>
    </citation>
    <scope>NUCLEOTIDE SEQUENCE [LARGE SCALE GENOMIC DNA]</scope>
    <source>
        <strain evidence="1 2">ICMP 19430</strain>
    </source>
</reference>
<name>A0A4Y8MJF1_9BURK</name>
<dbReference type="RefSeq" id="WP_134466087.1">
    <property type="nucleotide sequence ID" value="NZ_JBHMFL010000057.1"/>
</dbReference>
<dbReference type="GeneID" id="97303798"/>
<evidence type="ECO:0000313" key="2">
    <source>
        <dbReference type="Proteomes" id="UP000297385"/>
    </source>
</evidence>
<protein>
    <submittedName>
        <fullName evidence="1">Uncharacterized protein</fullName>
    </submittedName>
</protein>
<evidence type="ECO:0000313" key="1">
    <source>
        <dbReference type="EMBL" id="TFE37561.1"/>
    </source>
</evidence>